<dbReference type="Proteomes" id="UP000832011">
    <property type="component" value="Chromosome"/>
</dbReference>
<keyword evidence="6 10" id="KW-1133">Transmembrane helix</keyword>
<accession>A0ABY4DYJ2</accession>
<evidence type="ECO:0000313" key="11">
    <source>
        <dbReference type="EMBL" id="UOO88586.1"/>
    </source>
</evidence>
<evidence type="ECO:0000256" key="2">
    <source>
        <dbReference type="ARBA" id="ARBA00022448"/>
    </source>
</evidence>
<keyword evidence="7" id="KW-0406">Ion transport</keyword>
<dbReference type="RefSeq" id="WP_058357724.1">
    <property type="nucleotide sequence ID" value="NZ_CABKVG010000010.1"/>
</dbReference>
<feature type="transmembrane region" description="Helical" evidence="10">
    <location>
        <begin position="292"/>
        <end position="312"/>
    </location>
</feature>
<comment type="subcellular location">
    <subcellularLocation>
        <location evidence="1">Cell inner membrane</location>
        <topology evidence="1">Multi-pass membrane protein</topology>
    </subcellularLocation>
</comment>
<feature type="transmembrane region" description="Helical" evidence="10">
    <location>
        <begin position="198"/>
        <end position="221"/>
    </location>
</feature>
<dbReference type="CDD" id="cd13131">
    <property type="entry name" value="MATE_NorM_like"/>
    <property type="match status" value="1"/>
</dbReference>
<feature type="transmembrane region" description="Helical" evidence="10">
    <location>
        <begin position="324"/>
        <end position="345"/>
    </location>
</feature>
<keyword evidence="4" id="KW-1003">Cell membrane</keyword>
<evidence type="ECO:0000256" key="5">
    <source>
        <dbReference type="ARBA" id="ARBA00022692"/>
    </source>
</evidence>
<evidence type="ECO:0000256" key="7">
    <source>
        <dbReference type="ARBA" id="ARBA00023065"/>
    </source>
</evidence>
<keyword evidence="5 10" id="KW-0812">Transmembrane</keyword>
<keyword evidence="2" id="KW-0813">Transport</keyword>
<dbReference type="PIRSF" id="PIRSF006603">
    <property type="entry name" value="DinF"/>
    <property type="match status" value="1"/>
</dbReference>
<feature type="transmembrane region" description="Helical" evidence="10">
    <location>
        <begin position="168"/>
        <end position="192"/>
    </location>
</feature>
<evidence type="ECO:0000256" key="3">
    <source>
        <dbReference type="ARBA" id="ARBA00022449"/>
    </source>
</evidence>
<feature type="transmembrane region" description="Helical" evidence="10">
    <location>
        <begin position="397"/>
        <end position="420"/>
    </location>
</feature>
<evidence type="ECO:0000256" key="1">
    <source>
        <dbReference type="ARBA" id="ARBA00004429"/>
    </source>
</evidence>
<feature type="transmembrane region" description="Helical" evidence="10">
    <location>
        <begin position="101"/>
        <end position="119"/>
    </location>
</feature>
<feature type="transmembrane region" description="Helical" evidence="10">
    <location>
        <begin position="247"/>
        <end position="272"/>
    </location>
</feature>
<proteinExistence type="predicted"/>
<gene>
    <name evidence="11" type="ORF">LVJ82_14105</name>
</gene>
<dbReference type="NCBIfam" id="TIGR00797">
    <property type="entry name" value="matE"/>
    <property type="match status" value="1"/>
</dbReference>
<dbReference type="EMBL" id="CP091511">
    <property type="protein sequence ID" value="UOO88586.1"/>
    <property type="molecule type" value="Genomic_DNA"/>
</dbReference>
<dbReference type="InterPro" id="IPR050222">
    <property type="entry name" value="MATE_MdtK"/>
</dbReference>
<keyword evidence="12" id="KW-1185">Reference proteome</keyword>
<keyword evidence="8 10" id="KW-0472">Membrane</keyword>
<feature type="transmembrane region" description="Helical" evidence="10">
    <location>
        <begin position="139"/>
        <end position="156"/>
    </location>
</feature>
<feature type="transmembrane region" description="Helical" evidence="10">
    <location>
        <begin position="357"/>
        <end position="376"/>
    </location>
</feature>
<reference evidence="11 12" key="1">
    <citation type="journal article" date="2022" name="Res Sq">
        <title>Evolution of multicellular longitudinally dividing oral cavity symbionts (Neisseriaceae).</title>
        <authorList>
            <person name="Nyongesa S."/>
            <person name="Weber P."/>
            <person name="Bernet E."/>
            <person name="Pullido F."/>
            <person name="Nieckarz M."/>
            <person name="Delaby M."/>
            <person name="Nieves C."/>
            <person name="Viehboeck T."/>
            <person name="Krause N."/>
            <person name="Rivera-Millot A."/>
            <person name="Nakamura A."/>
            <person name="Vischer N."/>
            <person name="VanNieuwenhze M."/>
            <person name="Brun Y."/>
            <person name="Cava F."/>
            <person name="Bulgheresi S."/>
            <person name="Veyrier F."/>
        </authorList>
    </citation>
    <scope>NUCLEOTIDE SEQUENCE [LARGE SCALE GENOMIC DNA]</scope>
    <source>
        <strain evidence="11 12">SN4</strain>
    </source>
</reference>
<name>A0ABY4DYJ2_9NEIS</name>
<protein>
    <recommendedName>
        <fullName evidence="9">Multidrug-efflux transporter</fullName>
    </recommendedName>
</protein>
<feature type="transmembrane region" description="Helical" evidence="10">
    <location>
        <begin position="426"/>
        <end position="445"/>
    </location>
</feature>
<sequence>MLFDLNRFGAGTYKQEAAKIVHLAWPMFIAQIAQVGVGVVDTVMAGRYGAEDLAAVALGISLFMTLYISLMGVITALNPILSQLYGAQKISDLSQVGSQGVWLAFVLGLVGMLIMWALIAPLNHYFELGEYVKHVFAYYMFWIAMALPFALVYRSLHAYASSLNKPKPMMWISLFGLCMSIPINYALIYGMWGLPGLGGIGCAIGTVCVFAINTVCLWLYIRYDAYFRQFGRLNLASGLDFPVLKRIVVLGIPIGLSFLIEVSLFTFISILIANLGVEYVASQQVVINISSLVYMVPQSLGAALSVCVGYAVGSGQMQRARYIAGVGLTIGLAASCVTVLVILIFRTSIVSMYTTDAAVIAIGATLLVFNAVFQLPDAMQTIATGALRGYKVTRLPMVVHAIAFWVFGLCLGYVLCFHFNMGIYGFWSALIFSLTLAAIAFIVLLSRVSQRFVSKQV</sequence>
<evidence type="ECO:0000256" key="6">
    <source>
        <dbReference type="ARBA" id="ARBA00022989"/>
    </source>
</evidence>
<dbReference type="InterPro" id="IPR002528">
    <property type="entry name" value="MATE_fam"/>
</dbReference>
<dbReference type="PANTHER" id="PTHR43298:SF2">
    <property type="entry name" value="FMN_FAD EXPORTER YEEO-RELATED"/>
    <property type="match status" value="1"/>
</dbReference>
<organism evidence="11 12">
    <name type="scientific">Vitreoscilla massiliensis</name>
    <dbReference type="NCBI Taxonomy" id="1689272"/>
    <lineage>
        <taxon>Bacteria</taxon>
        <taxon>Pseudomonadati</taxon>
        <taxon>Pseudomonadota</taxon>
        <taxon>Betaproteobacteria</taxon>
        <taxon>Neisseriales</taxon>
        <taxon>Neisseriaceae</taxon>
        <taxon>Vitreoscilla</taxon>
    </lineage>
</organism>
<evidence type="ECO:0000256" key="10">
    <source>
        <dbReference type="SAM" id="Phobius"/>
    </source>
</evidence>
<dbReference type="PANTHER" id="PTHR43298">
    <property type="entry name" value="MULTIDRUG RESISTANCE PROTEIN NORM-RELATED"/>
    <property type="match status" value="1"/>
</dbReference>
<evidence type="ECO:0000256" key="8">
    <source>
        <dbReference type="ARBA" id="ARBA00023136"/>
    </source>
</evidence>
<feature type="transmembrane region" description="Helical" evidence="10">
    <location>
        <begin position="60"/>
        <end position="81"/>
    </location>
</feature>
<keyword evidence="3" id="KW-0050">Antiport</keyword>
<evidence type="ECO:0000313" key="12">
    <source>
        <dbReference type="Proteomes" id="UP000832011"/>
    </source>
</evidence>
<evidence type="ECO:0000256" key="4">
    <source>
        <dbReference type="ARBA" id="ARBA00022475"/>
    </source>
</evidence>
<dbReference type="Pfam" id="PF01554">
    <property type="entry name" value="MatE"/>
    <property type="match status" value="2"/>
</dbReference>
<feature type="transmembrane region" description="Helical" evidence="10">
    <location>
        <begin position="20"/>
        <end position="40"/>
    </location>
</feature>
<dbReference type="InterPro" id="IPR048279">
    <property type="entry name" value="MdtK-like"/>
</dbReference>
<evidence type="ECO:0000256" key="9">
    <source>
        <dbReference type="ARBA" id="ARBA00031636"/>
    </source>
</evidence>